<evidence type="ECO:0000313" key="1">
    <source>
        <dbReference type="EMBL" id="KAI9464772.1"/>
    </source>
</evidence>
<accession>A0ACC0U5H7</accession>
<evidence type="ECO:0000313" key="2">
    <source>
        <dbReference type="Proteomes" id="UP001207468"/>
    </source>
</evidence>
<reference evidence="1" key="1">
    <citation type="submission" date="2021-03" db="EMBL/GenBank/DDBJ databases">
        <title>Evolutionary priming and transition to the ectomycorrhizal habit in an iconic lineage of mushroom-forming fungi: is preadaptation a requirement?</title>
        <authorList>
            <consortium name="DOE Joint Genome Institute"/>
            <person name="Looney B.P."/>
            <person name="Miyauchi S."/>
            <person name="Morin E."/>
            <person name="Drula E."/>
            <person name="Courty P.E."/>
            <person name="Chicoki N."/>
            <person name="Fauchery L."/>
            <person name="Kohler A."/>
            <person name="Kuo A."/>
            <person name="LaButti K."/>
            <person name="Pangilinan J."/>
            <person name="Lipzen A."/>
            <person name="Riley R."/>
            <person name="Andreopoulos W."/>
            <person name="He G."/>
            <person name="Johnson J."/>
            <person name="Barry K.W."/>
            <person name="Grigoriev I.V."/>
            <person name="Nagy L."/>
            <person name="Hibbett D."/>
            <person name="Henrissat B."/>
            <person name="Matheny P.B."/>
            <person name="Labbe J."/>
            <person name="Martin A.F."/>
        </authorList>
    </citation>
    <scope>NUCLEOTIDE SEQUENCE</scope>
    <source>
        <strain evidence="1">BPL698</strain>
    </source>
</reference>
<name>A0ACC0U5H7_9AGAM</name>
<sequence>MNVADYGTVNYPPLPGDRAVPYVGLAQGILAPEQVKFPEDEGNDHFNYAPQGIEPGRTQAGLPDGLAHQAPAFDQPTREHLRRLAGSYVHHPGSQVDMVQMEPGFAGRYRVVIILDMTDLL</sequence>
<proteinExistence type="predicted"/>
<protein>
    <submittedName>
        <fullName evidence="1">Uncharacterized protein</fullName>
    </submittedName>
</protein>
<dbReference type="Proteomes" id="UP001207468">
    <property type="component" value="Unassembled WGS sequence"/>
</dbReference>
<comment type="caution">
    <text evidence="1">The sequence shown here is derived from an EMBL/GenBank/DDBJ whole genome shotgun (WGS) entry which is preliminary data.</text>
</comment>
<dbReference type="EMBL" id="JAGFNK010000148">
    <property type="protein sequence ID" value="KAI9464772.1"/>
    <property type="molecule type" value="Genomic_DNA"/>
</dbReference>
<keyword evidence="2" id="KW-1185">Reference proteome</keyword>
<organism evidence="1 2">
    <name type="scientific">Russula earlei</name>
    <dbReference type="NCBI Taxonomy" id="71964"/>
    <lineage>
        <taxon>Eukaryota</taxon>
        <taxon>Fungi</taxon>
        <taxon>Dikarya</taxon>
        <taxon>Basidiomycota</taxon>
        <taxon>Agaricomycotina</taxon>
        <taxon>Agaricomycetes</taxon>
        <taxon>Russulales</taxon>
        <taxon>Russulaceae</taxon>
        <taxon>Russula</taxon>
    </lineage>
</organism>
<gene>
    <name evidence="1" type="ORF">F5148DRAFT_1376885</name>
</gene>